<name>A0A532V0V2_UNCL8</name>
<evidence type="ECO:0000313" key="3">
    <source>
        <dbReference type="Proteomes" id="UP000319619"/>
    </source>
</evidence>
<dbReference type="Pfam" id="PF18962">
    <property type="entry name" value="Por_Secre_tail"/>
    <property type="match status" value="1"/>
</dbReference>
<sequence>MAHFFPVREFMMTAHQWFIRPRKSARSAKARLSLKVLITITAISLIALSITSAWAGNGIPSNRYPAGYSTTGQVDADTFSVGDTKLFWAYAQGFFQGYYPLSATCQMKGDNSYLFTEDAYINDITATFDDPAIIFVAANGGVFKSADGGMNWELAVGGLPREDGNGNYQSFDSTNYNHRALMNCLFSRAEYGETADTIWVGTEFGPFWSTAEGDTFKLRATGIPIEPDDEIKPPVYDILGHPVDTRTLWCATEDGVFMTRNANRWKDLWGGLPPGEGASWESAPAYALAYLPDDDLLFTCSAKGLFYGTPRPLGTSANSEIIASWKPLGGEIGISDDTTQTNTGAIFYLLVENATTKGLTITPGQNITVIDTVNDIYWATLVDEVSYGLVATLADSLISYYPTGSTPPTVDYLTLNLNNLITFGYSQFTGQALYAEKDGDTTTVWLGTEDGGLTSYRFVGDITDVYSSSLEVIQSSHDDTLIYKITKKADTYYFATTGGLYSAADPHGEWTMLSGYVYNNDGSDSLNVDVRTVAFGHDDYIFTGGYMGGFQWSDDGIDFSSSNLGLINKNGTENQLAIFLDQFEDEIPADPTKGIYETSQDWWGSLPPSSSVDDIDGDSRVVILFLNIDDQYYLGTGDGTYISGHYDGYNEYSRLFFAQSNQAEMFYLDTDPLWINEAGAAACNQMFSLINWNQDFDEEQWITGGLASLSQHVAGYPVATGTITFPLDNELTAWGDKNIDVEHLHAFLLMLYLYEQVFPDDINGSQTTHTIADIATSPYHGTSGLGLLIHLQGGGTVPENDTTDYTPIFASYFEDFIIASALDISDTTFFGGKYGYDAVDTKISASDKNWYYSAVPPPPYDFNIPFWSGRAFQIQDLTFPQGYFNPDHPITEVKVNGDDRNSYSFYLLLSDTSTFYPSTPSDLVDIVTFMQIPTDTLKQKGELTLPVELQLLGTFDPPNNMRVLTICTSNSGDAPGCYVFGDDMEPPPYLNLTVAQNPIDEHYIDVYSFTQERLFPDGGQLYRVESIGLTELEGPEVDITGGISTETGGDTLITLDQDVFYSNQQASDFIYHIAQHLEEIEFPANLEFTAYCEDANGNEKASAPLPVSIDCIEGLTGGTIRILQSGVSVAIPPMAMDDDHIILLSLSQYPDNPAPAGSGWSVFADPDPSHTAVGPILSAGSTSLGLSVPIEVEIPYNATLAGNSDVGVYRAEGDTWVYVGGTSLSEGLLKTYSWKFGQFQVFAGPLEDMTPEMPYRFGLGQNYPNPFNPATKIQFELTRSQNVDVDIFNVMGKLVTRLFEGRYEAGHHVIRWNADNFSSGVYFLRLQAEEGTLYRKMMLLK</sequence>
<protein>
    <recommendedName>
        <fullName evidence="1">ZU5 domain-containing protein</fullName>
    </recommendedName>
</protein>
<feature type="domain" description="ZU5" evidence="1">
    <location>
        <begin position="1107"/>
        <end position="1245"/>
    </location>
</feature>
<dbReference type="NCBIfam" id="TIGR04183">
    <property type="entry name" value="Por_Secre_tail"/>
    <property type="match status" value="1"/>
</dbReference>
<dbReference type="Pfam" id="PF00791">
    <property type="entry name" value="ZU5"/>
    <property type="match status" value="1"/>
</dbReference>
<dbReference type="InterPro" id="IPR015943">
    <property type="entry name" value="WD40/YVTN_repeat-like_dom_sf"/>
</dbReference>
<reference evidence="2 3" key="1">
    <citation type="submission" date="2017-06" db="EMBL/GenBank/DDBJ databases">
        <title>Novel microbial phyla capable of carbon fixation and sulfur reduction in deep-sea sediments.</title>
        <authorList>
            <person name="Huang J."/>
            <person name="Baker B."/>
            <person name="Wang Y."/>
        </authorList>
    </citation>
    <scope>NUCLEOTIDE SEQUENCE [LARGE SCALE GENOMIC DNA]</scope>
    <source>
        <strain evidence="2">B3_LCP</strain>
    </source>
</reference>
<dbReference type="Gene3D" id="2.130.10.10">
    <property type="entry name" value="YVTN repeat-like/Quinoprotein amine dehydrogenase"/>
    <property type="match status" value="1"/>
</dbReference>
<gene>
    <name evidence="2" type="ORF">CEE37_07730</name>
</gene>
<proteinExistence type="predicted"/>
<organism evidence="2 3">
    <name type="scientific">candidate division LCP-89 bacterium B3_LCP</name>
    <dbReference type="NCBI Taxonomy" id="2012998"/>
    <lineage>
        <taxon>Bacteria</taxon>
        <taxon>Pseudomonadati</taxon>
        <taxon>Bacteria division LCP-89</taxon>
    </lineage>
</organism>
<comment type="caution">
    <text evidence="2">The sequence shown here is derived from an EMBL/GenBank/DDBJ whole genome shotgun (WGS) entry which is preliminary data.</text>
</comment>
<dbReference type="SUPFAM" id="SSF110296">
    <property type="entry name" value="Oligoxyloglucan reducing end-specific cellobiohydrolase"/>
    <property type="match status" value="1"/>
</dbReference>
<dbReference type="InterPro" id="IPR000906">
    <property type="entry name" value="ZU5_dom"/>
</dbReference>
<dbReference type="InterPro" id="IPR026444">
    <property type="entry name" value="Secre_tail"/>
</dbReference>
<dbReference type="PROSITE" id="PS51145">
    <property type="entry name" value="ZU5"/>
    <property type="match status" value="1"/>
</dbReference>
<dbReference type="Gene3D" id="2.60.40.4070">
    <property type="match status" value="1"/>
</dbReference>
<dbReference type="Proteomes" id="UP000319619">
    <property type="component" value="Unassembled WGS sequence"/>
</dbReference>
<evidence type="ECO:0000313" key="2">
    <source>
        <dbReference type="EMBL" id="TKJ40843.1"/>
    </source>
</evidence>
<dbReference type="EMBL" id="NJBN01000004">
    <property type="protein sequence ID" value="TKJ40843.1"/>
    <property type="molecule type" value="Genomic_DNA"/>
</dbReference>
<accession>A0A532V0V2</accession>
<evidence type="ECO:0000259" key="1">
    <source>
        <dbReference type="PROSITE" id="PS51145"/>
    </source>
</evidence>